<evidence type="ECO:0000313" key="3">
    <source>
        <dbReference type="Proteomes" id="UP000525389"/>
    </source>
</evidence>
<feature type="signal peptide" evidence="1">
    <location>
        <begin position="1"/>
        <end position="20"/>
    </location>
</feature>
<gene>
    <name evidence="2" type="ORF">HNQ09_002457</name>
</gene>
<accession>A0A7W8GG18</accession>
<comment type="caution">
    <text evidence="2">The sequence shown here is derived from an EMBL/GenBank/DDBJ whole genome shotgun (WGS) entry which is preliminary data.</text>
</comment>
<evidence type="ECO:0008006" key="4">
    <source>
        <dbReference type="Google" id="ProtNLM"/>
    </source>
</evidence>
<dbReference type="RefSeq" id="WP_184029611.1">
    <property type="nucleotide sequence ID" value="NZ_JACHFN010000008.1"/>
</dbReference>
<protein>
    <recommendedName>
        <fullName evidence="4">DUF4019 domain-containing protein</fullName>
    </recommendedName>
</protein>
<feature type="chain" id="PRO_5031205455" description="DUF4019 domain-containing protein" evidence="1">
    <location>
        <begin position="21"/>
        <end position="164"/>
    </location>
</feature>
<proteinExistence type="predicted"/>
<evidence type="ECO:0000256" key="1">
    <source>
        <dbReference type="SAM" id="SignalP"/>
    </source>
</evidence>
<organism evidence="2 3">
    <name type="scientific">Deinococcus budaensis</name>
    <dbReference type="NCBI Taxonomy" id="1665626"/>
    <lineage>
        <taxon>Bacteria</taxon>
        <taxon>Thermotogati</taxon>
        <taxon>Deinococcota</taxon>
        <taxon>Deinococci</taxon>
        <taxon>Deinococcales</taxon>
        <taxon>Deinococcaceae</taxon>
        <taxon>Deinococcus</taxon>
    </lineage>
</organism>
<reference evidence="2 3" key="1">
    <citation type="submission" date="2020-08" db="EMBL/GenBank/DDBJ databases">
        <title>Genomic Encyclopedia of Type Strains, Phase IV (KMG-IV): sequencing the most valuable type-strain genomes for metagenomic binning, comparative biology and taxonomic classification.</title>
        <authorList>
            <person name="Goeker M."/>
        </authorList>
    </citation>
    <scope>NUCLEOTIDE SEQUENCE [LARGE SCALE GENOMIC DNA]</scope>
    <source>
        <strain evidence="2 3">DSM 101791</strain>
    </source>
</reference>
<dbReference type="EMBL" id="JACHFN010000008">
    <property type="protein sequence ID" value="MBB5235014.1"/>
    <property type="molecule type" value="Genomic_DNA"/>
</dbReference>
<dbReference type="Proteomes" id="UP000525389">
    <property type="component" value="Unassembled WGS sequence"/>
</dbReference>
<keyword evidence="3" id="KW-1185">Reference proteome</keyword>
<evidence type="ECO:0000313" key="2">
    <source>
        <dbReference type="EMBL" id="MBB5235014.1"/>
    </source>
</evidence>
<keyword evidence="1" id="KW-0732">Signal</keyword>
<dbReference type="AlphaFoldDB" id="A0A7W8GG18"/>
<sequence>MTPFWQLLTACCLSCGLALAAPAGAGQTALPALPAATAAERAALTRGRALVADFYALRVERLWQSFTPQMQAEWGPLAAFRAYREAGLRTYGAERRVLRERTFTQGGVTYYVRSATFGRDPGTVWAVVLGFDAVGRVARFAIVAEAKTQPGRVAAAREAGAWAG</sequence>
<name>A0A7W8GG18_9DEIO</name>